<dbReference type="RefSeq" id="WP_408126808.1">
    <property type="nucleotide sequence ID" value="NZ_JBFNFH010000016.1"/>
</dbReference>
<dbReference type="InterPro" id="IPR017871">
    <property type="entry name" value="ABC_transporter-like_CS"/>
</dbReference>
<keyword evidence="1" id="KW-0813">Transport</keyword>
<dbReference type="PROSITE" id="PS00211">
    <property type="entry name" value="ABC_TRANSPORTER_1"/>
    <property type="match status" value="1"/>
</dbReference>
<feature type="domain" description="ABC transporter" evidence="4">
    <location>
        <begin position="2"/>
        <end position="233"/>
    </location>
</feature>
<evidence type="ECO:0000256" key="2">
    <source>
        <dbReference type="ARBA" id="ARBA00022741"/>
    </source>
</evidence>
<evidence type="ECO:0000256" key="3">
    <source>
        <dbReference type="ARBA" id="ARBA00022840"/>
    </source>
</evidence>
<evidence type="ECO:0000313" key="5">
    <source>
        <dbReference type="EMBL" id="MFM1525346.1"/>
    </source>
</evidence>
<dbReference type="CDD" id="cd03293">
    <property type="entry name" value="ABC_NrtD_SsuB_transporters"/>
    <property type="match status" value="1"/>
</dbReference>
<organism evidence="5 6">
    <name type="scientific">Helcococcus bovis</name>
    <dbReference type="NCBI Taxonomy" id="3153252"/>
    <lineage>
        <taxon>Bacteria</taxon>
        <taxon>Bacillati</taxon>
        <taxon>Bacillota</taxon>
        <taxon>Tissierellia</taxon>
        <taxon>Tissierellales</taxon>
        <taxon>Peptoniphilaceae</taxon>
        <taxon>Helcococcus</taxon>
    </lineage>
</organism>
<dbReference type="PROSITE" id="PS50893">
    <property type="entry name" value="ABC_TRANSPORTER_2"/>
    <property type="match status" value="1"/>
</dbReference>
<keyword evidence="2" id="KW-0547">Nucleotide-binding</keyword>
<keyword evidence="6" id="KW-1185">Reference proteome</keyword>
<dbReference type="Proteomes" id="UP001629536">
    <property type="component" value="Unassembled WGS sequence"/>
</dbReference>
<dbReference type="InterPro" id="IPR050166">
    <property type="entry name" value="ABC_transporter_ATP-bind"/>
</dbReference>
<accession>A0ABW9F7C0</accession>
<evidence type="ECO:0000259" key="4">
    <source>
        <dbReference type="PROSITE" id="PS50893"/>
    </source>
</evidence>
<comment type="caution">
    <text evidence="5">The sequence shown here is derived from an EMBL/GenBank/DDBJ whole genome shotgun (WGS) entry which is preliminary data.</text>
</comment>
<reference evidence="5 6" key="1">
    <citation type="journal article" date="2024" name="Front. Microbiol.">
        <title>Pangenomic and biochemical analyses of Helcococcus ovis reveal widespread tetracycline resistance and a novel bacterial species, Helcococcus bovis.</title>
        <authorList>
            <person name="Cunha F."/>
            <person name="Zhai Y."/>
            <person name="Casaro S."/>
            <person name="Jones K.L."/>
            <person name="Hernandez M."/>
            <person name="Bisinotto R.S."/>
            <person name="Kariyawasam S."/>
            <person name="Brown M.B."/>
            <person name="Phillips A."/>
            <person name="Jeong K.C."/>
            <person name="Galvao K.N."/>
        </authorList>
    </citation>
    <scope>NUCLEOTIDE SEQUENCE [LARGE SCALE GENOMIC DNA]</scope>
    <source>
        <strain evidence="5 6">KG197</strain>
    </source>
</reference>
<dbReference type="Gene3D" id="3.40.50.300">
    <property type="entry name" value="P-loop containing nucleotide triphosphate hydrolases"/>
    <property type="match status" value="1"/>
</dbReference>
<keyword evidence="3 5" id="KW-0067">ATP-binding</keyword>
<protein>
    <submittedName>
        <fullName evidence="5">ABC transporter ATP-binding protein</fullName>
    </submittedName>
</protein>
<dbReference type="InterPro" id="IPR027417">
    <property type="entry name" value="P-loop_NTPase"/>
</dbReference>
<dbReference type="InterPro" id="IPR003593">
    <property type="entry name" value="AAA+_ATPase"/>
</dbReference>
<dbReference type="GO" id="GO:0005524">
    <property type="term" value="F:ATP binding"/>
    <property type="evidence" value="ECO:0007669"/>
    <property type="project" value="UniProtKB-KW"/>
</dbReference>
<evidence type="ECO:0000256" key="1">
    <source>
        <dbReference type="ARBA" id="ARBA00022448"/>
    </source>
</evidence>
<dbReference type="InterPro" id="IPR003439">
    <property type="entry name" value="ABC_transporter-like_ATP-bd"/>
</dbReference>
<dbReference type="PANTHER" id="PTHR42788:SF13">
    <property type="entry name" value="ALIPHATIC SULFONATES IMPORT ATP-BINDING PROTEIN SSUB"/>
    <property type="match status" value="1"/>
</dbReference>
<dbReference type="SUPFAM" id="SSF52540">
    <property type="entry name" value="P-loop containing nucleoside triphosphate hydrolases"/>
    <property type="match status" value="1"/>
</dbReference>
<dbReference type="EMBL" id="JBFNFH010000016">
    <property type="protein sequence ID" value="MFM1525346.1"/>
    <property type="molecule type" value="Genomic_DNA"/>
</dbReference>
<dbReference type="Pfam" id="PF00005">
    <property type="entry name" value="ABC_tran"/>
    <property type="match status" value="1"/>
</dbReference>
<sequence>MIKLNNVSLVYNENLRNTHAISNINLEINKSDFIVVLGPSGCGKSSLLKLIAGFIKPSSGQVLKKNTEISGPGNDRGVVFQSTNLYPWLNVEDNIKYGLKVAKTEKHIMNKLVDEYLEKTKLSEYRKHYPFELSGGMQQRVALSRTLITSPDIVLMDEPFGALDAITRASMQAFIRQMWVNESQTFFMITHDIDEALTLGNRLLVMSKSPGSIVKEFKLNYYKKLVDNPYEIIENDNEYIKIKNEILKIING</sequence>
<proteinExistence type="predicted"/>
<dbReference type="PANTHER" id="PTHR42788">
    <property type="entry name" value="TAURINE IMPORT ATP-BINDING PROTEIN-RELATED"/>
    <property type="match status" value="1"/>
</dbReference>
<dbReference type="SMART" id="SM00382">
    <property type="entry name" value="AAA"/>
    <property type="match status" value="1"/>
</dbReference>
<evidence type="ECO:0000313" key="6">
    <source>
        <dbReference type="Proteomes" id="UP001629536"/>
    </source>
</evidence>
<name>A0ABW9F7C0_9FIRM</name>
<gene>
    <name evidence="5" type="ORF">ABGF40_06605</name>
</gene>